<proteinExistence type="predicted"/>
<comment type="caution">
    <text evidence="1">The sequence shown here is derived from an EMBL/GenBank/DDBJ whole genome shotgun (WGS) entry which is preliminary data.</text>
</comment>
<evidence type="ECO:0000313" key="1">
    <source>
        <dbReference type="EMBL" id="ELY91789.1"/>
    </source>
</evidence>
<gene>
    <name evidence="1" type="ORF">C483_09629</name>
</gene>
<dbReference type="OrthoDB" id="194534at2157"/>
<protein>
    <submittedName>
        <fullName evidence="1">Uncharacterized protein</fullName>
    </submittedName>
</protein>
<dbReference type="Proteomes" id="UP000011519">
    <property type="component" value="Unassembled WGS sequence"/>
</dbReference>
<keyword evidence="2" id="KW-1185">Reference proteome</keyword>
<evidence type="ECO:0000313" key="2">
    <source>
        <dbReference type="Proteomes" id="UP000011519"/>
    </source>
</evidence>
<sequence>MRTITLFGVALVLIGTVLLAGPAFGFATISADRGVMVQTAGDDEGLLEITDTSDGATVSPENEPTLFEVMDTTGQISDITVDSVSIAGTETADLDVIVEQDDGTYTVSVACDESDRETAATISVTLEASGDVHVVADRTTENTVSIECGAEEESYDDEFDGGNDDIDIEDDGTFEEDVDLDGNGGIAAGGDLTFEDDVELDGTSQISTNGTITFEGSVSLDGNSVVYAEEDIICTEPPEISGNADITAEGETIGCEL</sequence>
<organism evidence="1 2">
    <name type="scientific">Natrialba hulunbeirensis JCM 10989</name>
    <dbReference type="NCBI Taxonomy" id="1227493"/>
    <lineage>
        <taxon>Archaea</taxon>
        <taxon>Methanobacteriati</taxon>
        <taxon>Methanobacteriota</taxon>
        <taxon>Stenosarchaea group</taxon>
        <taxon>Halobacteria</taxon>
        <taxon>Halobacteriales</taxon>
        <taxon>Natrialbaceae</taxon>
        <taxon>Natrialba</taxon>
    </lineage>
</organism>
<dbReference type="EMBL" id="AOIM01000026">
    <property type="protein sequence ID" value="ELY91789.1"/>
    <property type="molecule type" value="Genomic_DNA"/>
</dbReference>
<name>L9ZZJ9_9EURY</name>
<dbReference type="PATRIC" id="fig|1227493.4.peg.1912"/>
<reference evidence="1 2" key="1">
    <citation type="journal article" date="2014" name="PLoS Genet.">
        <title>Phylogenetically driven sequencing of extremely halophilic archaea reveals strategies for static and dynamic osmo-response.</title>
        <authorList>
            <person name="Becker E.A."/>
            <person name="Seitzer P.M."/>
            <person name="Tritt A."/>
            <person name="Larsen D."/>
            <person name="Krusor M."/>
            <person name="Yao A.I."/>
            <person name="Wu D."/>
            <person name="Madern D."/>
            <person name="Eisen J.A."/>
            <person name="Darling A.E."/>
            <person name="Facciotti M.T."/>
        </authorList>
    </citation>
    <scope>NUCLEOTIDE SEQUENCE [LARGE SCALE GENOMIC DNA]</scope>
    <source>
        <strain evidence="1 2">JCM 10989</strain>
    </source>
</reference>
<accession>L9ZZJ9</accession>
<dbReference type="AlphaFoldDB" id="L9ZZJ9"/>
<dbReference type="RefSeq" id="WP_006653131.1">
    <property type="nucleotide sequence ID" value="NZ_AOIM01000026.1"/>
</dbReference>
<dbReference type="STRING" id="1227493.C483_09629"/>